<evidence type="ECO:0000313" key="2">
    <source>
        <dbReference type="Proteomes" id="UP000308600"/>
    </source>
</evidence>
<reference evidence="1 2" key="1">
    <citation type="journal article" date="2019" name="Nat. Ecol. Evol.">
        <title>Megaphylogeny resolves global patterns of mushroom evolution.</title>
        <authorList>
            <person name="Varga T."/>
            <person name="Krizsan K."/>
            <person name="Foldi C."/>
            <person name="Dima B."/>
            <person name="Sanchez-Garcia M."/>
            <person name="Sanchez-Ramirez S."/>
            <person name="Szollosi G.J."/>
            <person name="Szarkandi J.G."/>
            <person name="Papp V."/>
            <person name="Albert L."/>
            <person name="Andreopoulos W."/>
            <person name="Angelini C."/>
            <person name="Antonin V."/>
            <person name="Barry K.W."/>
            <person name="Bougher N.L."/>
            <person name="Buchanan P."/>
            <person name="Buyck B."/>
            <person name="Bense V."/>
            <person name="Catcheside P."/>
            <person name="Chovatia M."/>
            <person name="Cooper J."/>
            <person name="Damon W."/>
            <person name="Desjardin D."/>
            <person name="Finy P."/>
            <person name="Geml J."/>
            <person name="Haridas S."/>
            <person name="Hughes K."/>
            <person name="Justo A."/>
            <person name="Karasinski D."/>
            <person name="Kautmanova I."/>
            <person name="Kiss B."/>
            <person name="Kocsube S."/>
            <person name="Kotiranta H."/>
            <person name="LaButti K.M."/>
            <person name="Lechner B.E."/>
            <person name="Liimatainen K."/>
            <person name="Lipzen A."/>
            <person name="Lukacs Z."/>
            <person name="Mihaltcheva S."/>
            <person name="Morgado L.N."/>
            <person name="Niskanen T."/>
            <person name="Noordeloos M.E."/>
            <person name="Ohm R.A."/>
            <person name="Ortiz-Santana B."/>
            <person name="Ovrebo C."/>
            <person name="Racz N."/>
            <person name="Riley R."/>
            <person name="Savchenko A."/>
            <person name="Shiryaev A."/>
            <person name="Soop K."/>
            <person name="Spirin V."/>
            <person name="Szebenyi C."/>
            <person name="Tomsovsky M."/>
            <person name="Tulloss R.E."/>
            <person name="Uehling J."/>
            <person name="Grigoriev I.V."/>
            <person name="Vagvolgyi C."/>
            <person name="Papp T."/>
            <person name="Martin F.M."/>
            <person name="Miettinen O."/>
            <person name="Hibbett D.S."/>
            <person name="Nagy L.G."/>
        </authorList>
    </citation>
    <scope>NUCLEOTIDE SEQUENCE [LARGE SCALE GENOMIC DNA]</scope>
    <source>
        <strain evidence="1 2">NL-1719</strain>
    </source>
</reference>
<dbReference type="EMBL" id="ML208376">
    <property type="protein sequence ID" value="TFK67435.1"/>
    <property type="molecule type" value="Genomic_DNA"/>
</dbReference>
<protein>
    <submittedName>
        <fullName evidence="1">Uncharacterized protein</fullName>
    </submittedName>
</protein>
<keyword evidence="2" id="KW-1185">Reference proteome</keyword>
<accession>A0ACD3ANS8</accession>
<name>A0ACD3ANS8_9AGAR</name>
<sequence length="343" mass="38886">MSNPPVCGFPSPRILLAEIDVGRVNLTRFVRDCPEVCSIAWGTGNPDLSGMGVTISYMVQITFILLFCLLFALLNFKSRWILPPQVVKRIEKLHNTFLDTTGIFAISSSVSALVYTLNTPSIFDITFLHPFLMMQSIGLIVTVLVNWILVPQKKVHRRMIRFVFYCVGWCLFPGLSFSLYAPPMSWNSINRLGQHCHGYAQLLPHWGKPSTDDTLKFVRYYAAAACLFILPYTSSLEGQSTSSQPPSVVIVVVALAFEMLHYLREMETQQSRLRLLTGIENQDWGFGQIVALFIWTPLITQTCYYLAVTLWEFPIRRTAIKEKEKEEIRETVEEGSDQQAGGV</sequence>
<gene>
    <name evidence="1" type="ORF">BDN72DRAFT_843032</name>
</gene>
<proteinExistence type="predicted"/>
<dbReference type="Proteomes" id="UP000308600">
    <property type="component" value="Unassembled WGS sequence"/>
</dbReference>
<organism evidence="1 2">
    <name type="scientific">Pluteus cervinus</name>
    <dbReference type="NCBI Taxonomy" id="181527"/>
    <lineage>
        <taxon>Eukaryota</taxon>
        <taxon>Fungi</taxon>
        <taxon>Dikarya</taxon>
        <taxon>Basidiomycota</taxon>
        <taxon>Agaricomycotina</taxon>
        <taxon>Agaricomycetes</taxon>
        <taxon>Agaricomycetidae</taxon>
        <taxon>Agaricales</taxon>
        <taxon>Pluteineae</taxon>
        <taxon>Pluteaceae</taxon>
        <taxon>Pluteus</taxon>
    </lineage>
</organism>
<evidence type="ECO:0000313" key="1">
    <source>
        <dbReference type="EMBL" id="TFK67435.1"/>
    </source>
</evidence>